<organism evidence="1 3">
    <name type="scientific">Didymodactylos carnosus</name>
    <dbReference type="NCBI Taxonomy" id="1234261"/>
    <lineage>
        <taxon>Eukaryota</taxon>
        <taxon>Metazoa</taxon>
        <taxon>Spiralia</taxon>
        <taxon>Gnathifera</taxon>
        <taxon>Rotifera</taxon>
        <taxon>Eurotatoria</taxon>
        <taxon>Bdelloidea</taxon>
        <taxon>Philodinida</taxon>
        <taxon>Philodinidae</taxon>
        <taxon>Didymodactylos</taxon>
    </lineage>
</organism>
<evidence type="ECO:0000313" key="3">
    <source>
        <dbReference type="Proteomes" id="UP000677228"/>
    </source>
</evidence>
<accession>A0A8S2DLF8</accession>
<sequence>IENSLRGFMNCRSLVEECLHRFEVSLCQVISISLCQVIDLSEPISGNKELQKND</sequence>
<name>A0A8S2DLF8_9BILA</name>
<gene>
    <name evidence="1" type="ORF">OVA965_LOCUS14545</name>
    <name evidence="2" type="ORF">TMI583_LOCUS14549</name>
</gene>
<comment type="caution">
    <text evidence="1">The sequence shown here is derived from an EMBL/GenBank/DDBJ whole genome shotgun (WGS) entry which is preliminary data.</text>
</comment>
<proteinExistence type="predicted"/>
<dbReference type="Proteomes" id="UP000677228">
    <property type="component" value="Unassembled WGS sequence"/>
</dbReference>
<evidence type="ECO:0000313" key="2">
    <source>
        <dbReference type="EMBL" id="CAF3770142.1"/>
    </source>
</evidence>
<dbReference type="EMBL" id="CAJNOK010006336">
    <property type="protein sequence ID" value="CAF1000715.1"/>
    <property type="molecule type" value="Genomic_DNA"/>
</dbReference>
<dbReference type="AlphaFoldDB" id="A0A8S2DLF8"/>
<reference evidence="1" key="1">
    <citation type="submission" date="2021-02" db="EMBL/GenBank/DDBJ databases">
        <authorList>
            <person name="Nowell W R."/>
        </authorList>
    </citation>
    <scope>NUCLEOTIDE SEQUENCE</scope>
</reference>
<feature type="non-terminal residue" evidence="1">
    <location>
        <position position="1"/>
    </location>
</feature>
<dbReference type="EMBL" id="CAJOBA010006344">
    <property type="protein sequence ID" value="CAF3770142.1"/>
    <property type="molecule type" value="Genomic_DNA"/>
</dbReference>
<dbReference type="Proteomes" id="UP000682733">
    <property type="component" value="Unassembled WGS sequence"/>
</dbReference>
<evidence type="ECO:0000313" key="1">
    <source>
        <dbReference type="EMBL" id="CAF1000715.1"/>
    </source>
</evidence>
<protein>
    <submittedName>
        <fullName evidence="1">Uncharacterized protein</fullName>
    </submittedName>
</protein>